<comment type="caution">
    <text evidence="1">The sequence shown here is derived from an EMBL/GenBank/DDBJ whole genome shotgun (WGS) entry which is preliminary data.</text>
</comment>
<dbReference type="Proteomes" id="UP001230649">
    <property type="component" value="Unassembled WGS sequence"/>
</dbReference>
<name>A0ACC2WN71_9TREE</name>
<evidence type="ECO:0000313" key="2">
    <source>
        <dbReference type="Proteomes" id="UP001230649"/>
    </source>
</evidence>
<keyword evidence="2" id="KW-1185">Reference proteome</keyword>
<gene>
    <name evidence="1" type="ORF">QFC20_001979</name>
</gene>
<protein>
    <submittedName>
        <fullName evidence="1">Uncharacterized protein</fullName>
    </submittedName>
</protein>
<proteinExistence type="predicted"/>
<organism evidence="1 2">
    <name type="scientific">Naganishia adeliensis</name>
    <dbReference type="NCBI Taxonomy" id="92952"/>
    <lineage>
        <taxon>Eukaryota</taxon>
        <taxon>Fungi</taxon>
        <taxon>Dikarya</taxon>
        <taxon>Basidiomycota</taxon>
        <taxon>Agaricomycotina</taxon>
        <taxon>Tremellomycetes</taxon>
        <taxon>Filobasidiales</taxon>
        <taxon>Filobasidiaceae</taxon>
        <taxon>Naganishia</taxon>
    </lineage>
</organism>
<sequence length="150" mass="17385">MSPHSASTTVDHRYRDDGLWHVTNAQSNQEIRLALVEALEELRAIRRMNQEDGFEMQGRCAYWEAKFTKVTNQIIDFYVICACCLDLEVPYRGIWNVCDRIRECLTPEQQYQDDYIADPESSDVEVLPDEGKPRNTTTPTGRNDDARYCS</sequence>
<accession>A0ACC2WN71</accession>
<reference evidence="1" key="1">
    <citation type="submission" date="2023-04" db="EMBL/GenBank/DDBJ databases">
        <title>Draft Genome sequencing of Naganishia species isolated from polar environments using Oxford Nanopore Technology.</title>
        <authorList>
            <person name="Leo P."/>
            <person name="Venkateswaran K."/>
        </authorList>
    </citation>
    <scope>NUCLEOTIDE SEQUENCE</scope>
    <source>
        <strain evidence="1">MNA-CCFEE 5262</strain>
    </source>
</reference>
<evidence type="ECO:0000313" key="1">
    <source>
        <dbReference type="EMBL" id="KAJ9113092.1"/>
    </source>
</evidence>
<dbReference type="EMBL" id="JASBWS010000013">
    <property type="protein sequence ID" value="KAJ9113092.1"/>
    <property type="molecule type" value="Genomic_DNA"/>
</dbReference>